<evidence type="ECO:0000256" key="5">
    <source>
        <dbReference type="ARBA" id="ARBA00014846"/>
    </source>
</evidence>
<evidence type="ECO:0000256" key="3">
    <source>
        <dbReference type="ARBA" id="ARBA00008305"/>
    </source>
</evidence>
<evidence type="ECO:0000256" key="1">
    <source>
        <dbReference type="ARBA" id="ARBA00001774"/>
    </source>
</evidence>
<keyword evidence="6 10" id="KW-0808">Transferase</keyword>
<evidence type="ECO:0000256" key="4">
    <source>
        <dbReference type="ARBA" id="ARBA00012023"/>
    </source>
</evidence>
<keyword evidence="7 10" id="KW-0547">Nucleotide-binding</keyword>
<comment type="function">
    <text evidence="10">Phosphorylates Ins(1,3,4,5,6)P5 at position 2 to form Ins(1,2,3,4,5,6)P6 (InsP6 or phytate).</text>
</comment>
<dbReference type="InterPro" id="IPR043001">
    <property type="entry name" value="IP5_2-K_N_lobe"/>
</dbReference>
<dbReference type="GO" id="GO:0032958">
    <property type="term" value="P:inositol phosphate biosynthetic process"/>
    <property type="evidence" value="ECO:0007669"/>
    <property type="project" value="TreeGrafter"/>
</dbReference>
<dbReference type="InterPro" id="IPR009286">
    <property type="entry name" value="Ins_P5_2-kin"/>
</dbReference>
<evidence type="ECO:0000313" key="11">
    <source>
        <dbReference type="EMBL" id="KAJ5443797.1"/>
    </source>
</evidence>
<dbReference type="Proteomes" id="UP001213681">
    <property type="component" value="Unassembled WGS sequence"/>
</dbReference>
<organism evidence="11 12">
    <name type="scientific">Penicillium daleae</name>
    <dbReference type="NCBI Taxonomy" id="63821"/>
    <lineage>
        <taxon>Eukaryota</taxon>
        <taxon>Fungi</taxon>
        <taxon>Dikarya</taxon>
        <taxon>Ascomycota</taxon>
        <taxon>Pezizomycotina</taxon>
        <taxon>Eurotiomycetes</taxon>
        <taxon>Eurotiomycetidae</taxon>
        <taxon>Eurotiales</taxon>
        <taxon>Aspergillaceae</taxon>
        <taxon>Penicillium</taxon>
    </lineage>
</organism>
<dbReference type="GO" id="GO:0005634">
    <property type="term" value="C:nucleus"/>
    <property type="evidence" value="ECO:0007669"/>
    <property type="project" value="TreeGrafter"/>
</dbReference>
<reference evidence="11" key="1">
    <citation type="submission" date="2022-12" db="EMBL/GenBank/DDBJ databases">
        <authorList>
            <person name="Petersen C."/>
        </authorList>
    </citation>
    <scope>NUCLEOTIDE SEQUENCE</scope>
    <source>
        <strain evidence="11">IBT 16125</strain>
    </source>
</reference>
<dbReference type="PANTHER" id="PTHR14456">
    <property type="entry name" value="INOSITOL POLYPHOSPHATE KINASE 1"/>
    <property type="match status" value="1"/>
</dbReference>
<proteinExistence type="inferred from homology"/>
<evidence type="ECO:0000256" key="2">
    <source>
        <dbReference type="ARBA" id="ARBA00003979"/>
    </source>
</evidence>
<sequence>MTKPSLLELPPGVQLVYLAEGGANVVYRFVSAVKSPLPAKRSQKAFVSNTAANVSYKEIMQNFNAIVRPLFRDDELVDQTLIQLPEGLIHRCNEQLRLAETNGERPKKRHGGYLSLTEPFGLLVTDMTTFDEPGSTLAELKPKWLTQSPSAPATAHRCRTCALREMKNCDARSLGQKEQRSFCPLDLVSETFEQVLRVTDFIKGCSDRVRLAHILFRNPTLQKLLSHQKAYHTVGLHGPPAQSRENSLDMTLRDCTMYIKIPQDEKSPVEIRLGDLDLKTGAGGKAQYWRDLELQLIEGGWYDGFKSTQESCECALQHSSAHQHPEP</sequence>
<dbReference type="Gene3D" id="3.30.200.110">
    <property type="entry name" value="Inositol-pentakisphosphate 2-kinase, N-lobe"/>
    <property type="match status" value="1"/>
</dbReference>
<evidence type="ECO:0000313" key="12">
    <source>
        <dbReference type="Proteomes" id="UP001213681"/>
    </source>
</evidence>
<dbReference type="EMBL" id="JAPVEA010000007">
    <property type="protein sequence ID" value="KAJ5443797.1"/>
    <property type="molecule type" value="Genomic_DNA"/>
</dbReference>
<dbReference type="GO" id="GO:0035299">
    <property type="term" value="F:inositol-1,3,4,5,6-pentakisphosphate 2-kinase activity"/>
    <property type="evidence" value="ECO:0007669"/>
    <property type="project" value="UniProtKB-EC"/>
</dbReference>
<keyword evidence="12" id="KW-1185">Reference proteome</keyword>
<comment type="function">
    <text evidence="2">Has kinase activity and phosphorylates inositol-1,3,4,5,6-pentakisphosphate (Ins(1,3,4,5,6)P5) to produce 1,2,3,4,5,6-hexakisphosphate (InsP6), also known as phytate.</text>
</comment>
<comment type="similarity">
    <text evidence="3">Belongs to the IPK1 type 1 family.</text>
</comment>
<dbReference type="Pfam" id="PF06090">
    <property type="entry name" value="Ins_P5_2-kin"/>
    <property type="match status" value="1"/>
</dbReference>
<evidence type="ECO:0000256" key="6">
    <source>
        <dbReference type="ARBA" id="ARBA00022679"/>
    </source>
</evidence>
<evidence type="ECO:0000256" key="9">
    <source>
        <dbReference type="ARBA" id="ARBA00022840"/>
    </source>
</evidence>
<dbReference type="PANTHER" id="PTHR14456:SF2">
    <property type="entry name" value="INOSITOL-PENTAKISPHOSPHATE 2-KINASE"/>
    <property type="match status" value="1"/>
</dbReference>
<evidence type="ECO:0000256" key="8">
    <source>
        <dbReference type="ARBA" id="ARBA00022777"/>
    </source>
</evidence>
<comment type="catalytic activity">
    <reaction evidence="1 10">
        <text>1D-myo-inositol 1,3,4,5,6-pentakisphosphate + ATP = 1D-myo-inositol hexakisphosphate + ADP + H(+)</text>
        <dbReference type="Rhea" id="RHEA:20313"/>
        <dbReference type="ChEBI" id="CHEBI:15378"/>
        <dbReference type="ChEBI" id="CHEBI:30616"/>
        <dbReference type="ChEBI" id="CHEBI:57733"/>
        <dbReference type="ChEBI" id="CHEBI:58130"/>
        <dbReference type="ChEBI" id="CHEBI:456216"/>
        <dbReference type="EC" id="2.7.1.158"/>
    </reaction>
</comment>
<keyword evidence="9 10" id="KW-0067">ATP-binding</keyword>
<dbReference type="AlphaFoldDB" id="A0AAD6C2G2"/>
<accession>A0AAD6C2G2</accession>
<reference evidence="11" key="2">
    <citation type="journal article" date="2023" name="IMA Fungus">
        <title>Comparative genomic study of the Penicillium genus elucidates a diverse pangenome and 15 lateral gene transfer events.</title>
        <authorList>
            <person name="Petersen C."/>
            <person name="Sorensen T."/>
            <person name="Nielsen M.R."/>
            <person name="Sondergaard T.E."/>
            <person name="Sorensen J.L."/>
            <person name="Fitzpatrick D.A."/>
            <person name="Frisvad J.C."/>
            <person name="Nielsen K.L."/>
        </authorList>
    </citation>
    <scope>NUCLEOTIDE SEQUENCE</scope>
    <source>
        <strain evidence="11">IBT 16125</strain>
    </source>
</reference>
<dbReference type="EC" id="2.7.1.158" evidence="4 10"/>
<comment type="caution">
    <text evidence="11">The sequence shown here is derived from an EMBL/GenBank/DDBJ whole genome shotgun (WGS) entry which is preliminary data.</text>
</comment>
<name>A0AAD6C2G2_9EURO</name>
<protein>
    <recommendedName>
        <fullName evidence="5 10">Inositol-pentakisphosphate 2-kinase</fullName>
        <ecNumber evidence="4 10">2.7.1.158</ecNumber>
    </recommendedName>
</protein>
<keyword evidence="8 10" id="KW-0418">Kinase</keyword>
<gene>
    <name evidence="11" type="ORF">N7458_007669</name>
</gene>
<comment type="domain">
    <text evidence="10">The EXKPK motif is conserved in inositol-pentakisphosphate 2-kinases of both family 1 and 2.</text>
</comment>
<evidence type="ECO:0000256" key="7">
    <source>
        <dbReference type="ARBA" id="ARBA00022741"/>
    </source>
</evidence>
<evidence type="ECO:0000256" key="10">
    <source>
        <dbReference type="RuleBase" id="RU364126"/>
    </source>
</evidence>
<dbReference type="GO" id="GO:0005524">
    <property type="term" value="F:ATP binding"/>
    <property type="evidence" value="ECO:0007669"/>
    <property type="project" value="UniProtKB-KW"/>
</dbReference>
<dbReference type="RefSeq" id="XP_056763877.1">
    <property type="nucleotide sequence ID" value="XM_056911051.1"/>
</dbReference>
<dbReference type="GeneID" id="81601294"/>